<evidence type="ECO:0000256" key="1">
    <source>
        <dbReference type="SAM" id="Phobius"/>
    </source>
</evidence>
<organism evidence="2 3">
    <name type="scientific">Zophobas morio</name>
    <dbReference type="NCBI Taxonomy" id="2755281"/>
    <lineage>
        <taxon>Eukaryota</taxon>
        <taxon>Metazoa</taxon>
        <taxon>Ecdysozoa</taxon>
        <taxon>Arthropoda</taxon>
        <taxon>Hexapoda</taxon>
        <taxon>Insecta</taxon>
        <taxon>Pterygota</taxon>
        <taxon>Neoptera</taxon>
        <taxon>Endopterygota</taxon>
        <taxon>Coleoptera</taxon>
        <taxon>Polyphaga</taxon>
        <taxon>Cucujiformia</taxon>
        <taxon>Tenebrionidae</taxon>
        <taxon>Zophobas</taxon>
    </lineage>
</organism>
<reference evidence="2" key="1">
    <citation type="journal article" date="2023" name="G3 (Bethesda)">
        <title>Whole genome assemblies of Zophobas morio and Tenebrio molitor.</title>
        <authorList>
            <person name="Kaur S."/>
            <person name="Stinson S.A."/>
            <person name="diCenzo G.C."/>
        </authorList>
    </citation>
    <scope>NUCLEOTIDE SEQUENCE</scope>
    <source>
        <strain evidence="2">QUZm001</strain>
    </source>
</reference>
<sequence>MALFTRLHGFCAVGRCLRVTLMKTNGFHSLSKIPDRSPPTGTRSFFFKFLTRRSKRDLMEADDVPDAFAMIYRNTMSNYILGAQIVSLVTGGVMLMALFFKSEYRNRKETVEWSATAKSSENEEIVYVTIFAVILVLTQMMVSRTPVRIYKVPRTNKYIGINYGHYFFGKDKFNFHLGEISKVESRSILPWSENRYIIQTKTERRPVLLVEYFFRRPADLYIMLGEQKDPDLQEEEEVK</sequence>
<keyword evidence="1" id="KW-1133">Transmembrane helix</keyword>
<feature type="transmembrane region" description="Helical" evidence="1">
    <location>
        <begin position="125"/>
        <end position="142"/>
    </location>
</feature>
<comment type="caution">
    <text evidence="2">The sequence shown here is derived from an EMBL/GenBank/DDBJ whole genome shotgun (WGS) entry which is preliminary data.</text>
</comment>
<dbReference type="AlphaFoldDB" id="A0AA38MM56"/>
<protein>
    <submittedName>
        <fullName evidence="2">Uncharacterized protein</fullName>
    </submittedName>
</protein>
<name>A0AA38MM56_9CUCU</name>
<feature type="transmembrane region" description="Helical" evidence="1">
    <location>
        <begin position="79"/>
        <end position="100"/>
    </location>
</feature>
<keyword evidence="3" id="KW-1185">Reference proteome</keyword>
<evidence type="ECO:0000313" key="3">
    <source>
        <dbReference type="Proteomes" id="UP001168821"/>
    </source>
</evidence>
<gene>
    <name evidence="2" type="ORF">Zmor_005249</name>
</gene>
<proteinExistence type="predicted"/>
<dbReference type="EMBL" id="JALNTZ010000002">
    <property type="protein sequence ID" value="KAJ3660818.1"/>
    <property type="molecule type" value="Genomic_DNA"/>
</dbReference>
<dbReference type="Proteomes" id="UP001168821">
    <property type="component" value="Unassembled WGS sequence"/>
</dbReference>
<accession>A0AA38MM56</accession>
<evidence type="ECO:0000313" key="2">
    <source>
        <dbReference type="EMBL" id="KAJ3660818.1"/>
    </source>
</evidence>
<keyword evidence="1" id="KW-0472">Membrane</keyword>
<keyword evidence="1" id="KW-0812">Transmembrane</keyword>